<evidence type="ECO:0000313" key="1">
    <source>
        <dbReference type="EMBL" id="EHI74385.1"/>
    </source>
</evidence>
<keyword evidence="2" id="KW-1185">Reference proteome</keyword>
<sequence length="43" mass="4609">MLSLAGDRLNAKACSLSSQINYEVKLPNLKINAAGDFTPAFPE</sequence>
<dbReference type="AlphaFoldDB" id="G5JR76"/>
<accession>G5JR76</accession>
<protein>
    <submittedName>
        <fullName evidence="1">Uncharacterized protein</fullName>
    </submittedName>
</protein>
<dbReference type="EMBL" id="AEUV02000002">
    <property type="protein sequence ID" value="EHI74385.1"/>
    <property type="molecule type" value="Genomic_DNA"/>
</dbReference>
<organism evidence="1 2">
    <name type="scientific">Streptococcus criceti HS-6</name>
    <dbReference type="NCBI Taxonomy" id="873449"/>
    <lineage>
        <taxon>Bacteria</taxon>
        <taxon>Bacillati</taxon>
        <taxon>Bacillota</taxon>
        <taxon>Bacilli</taxon>
        <taxon>Lactobacillales</taxon>
        <taxon>Streptococcaceae</taxon>
        <taxon>Streptococcus</taxon>
    </lineage>
</organism>
<comment type="caution">
    <text evidence="1">The sequence shown here is derived from an EMBL/GenBank/DDBJ whole genome shotgun (WGS) entry which is preliminary data.</text>
</comment>
<gene>
    <name evidence="1" type="ORF">STRCR_1962</name>
</gene>
<proteinExistence type="predicted"/>
<name>G5JR76_STRCG</name>
<dbReference type="Proteomes" id="UP000004322">
    <property type="component" value="Unassembled WGS sequence"/>
</dbReference>
<reference evidence="1" key="1">
    <citation type="submission" date="2011-07" db="EMBL/GenBank/DDBJ databases">
        <authorList>
            <person name="Stanhope M.J."/>
            <person name="Durkin A.S."/>
            <person name="Hostetler J."/>
            <person name="Kim M."/>
            <person name="Radune D."/>
            <person name="Singh I."/>
            <person name="Town C.D."/>
        </authorList>
    </citation>
    <scope>NUCLEOTIDE SEQUENCE [LARGE SCALE GENOMIC DNA]</scope>
    <source>
        <strain evidence="1">HS-6</strain>
    </source>
</reference>
<evidence type="ECO:0000313" key="2">
    <source>
        <dbReference type="Proteomes" id="UP000004322"/>
    </source>
</evidence>